<dbReference type="AlphaFoldDB" id="A0ABD5NVL3"/>
<dbReference type="GO" id="GO:0016020">
    <property type="term" value="C:membrane"/>
    <property type="evidence" value="ECO:0007669"/>
    <property type="project" value="UniProtKB-SubCell"/>
</dbReference>
<feature type="transmembrane region" description="Helical" evidence="5">
    <location>
        <begin position="47"/>
        <end position="69"/>
    </location>
</feature>
<dbReference type="EMBL" id="JBHSDJ010000013">
    <property type="protein sequence ID" value="MFC4246134.1"/>
    <property type="molecule type" value="Genomic_DNA"/>
</dbReference>
<dbReference type="InterPro" id="IPR006977">
    <property type="entry name" value="Yip1_dom"/>
</dbReference>
<accession>A0ABD5NVL3</accession>
<sequence length="199" mass="21187">MTQWIENPSGGRDRGVKALVRAWFEVLVRPWRFFRVGVAPGDQAPGLVFLMAVVLVSETSRYLLVDGAYPSLPIARPLEGAFWLSLVVLFVAPLSLHLVSAVQTLFLALFVPDRAGISQTVQVIAYSTAPCVFAGIPVPGLRLICATYGAVLLIVGLQVVHETSLIRATLAGVVPAALVFGSGFHGFTALEALGVPIPL</sequence>
<dbReference type="GeneID" id="71855094"/>
<evidence type="ECO:0000313" key="7">
    <source>
        <dbReference type="EMBL" id="MFC4246134.1"/>
    </source>
</evidence>
<name>A0ABD5NVL3_9EURY</name>
<proteinExistence type="predicted"/>
<comment type="caution">
    <text evidence="7">The sequence shown here is derived from an EMBL/GenBank/DDBJ whole genome shotgun (WGS) entry which is preliminary data.</text>
</comment>
<protein>
    <submittedName>
        <fullName evidence="7">YIP1 family protein</fullName>
    </submittedName>
</protein>
<feature type="transmembrane region" description="Helical" evidence="5">
    <location>
        <begin position="123"/>
        <end position="156"/>
    </location>
</feature>
<reference evidence="7 8" key="1">
    <citation type="journal article" date="2014" name="Int. J. Syst. Evol. Microbiol.">
        <title>Complete genome sequence of Corynebacterium casei LMG S-19264T (=DSM 44701T), isolated from a smear-ripened cheese.</title>
        <authorList>
            <consortium name="US DOE Joint Genome Institute (JGI-PGF)"/>
            <person name="Walter F."/>
            <person name="Albersmeier A."/>
            <person name="Kalinowski J."/>
            <person name="Ruckert C."/>
        </authorList>
    </citation>
    <scope>NUCLEOTIDE SEQUENCE [LARGE SCALE GENOMIC DNA]</scope>
    <source>
        <strain evidence="7 8">IBRC-M 10912</strain>
    </source>
</reference>
<feature type="transmembrane region" description="Helical" evidence="5">
    <location>
        <begin position="81"/>
        <end position="111"/>
    </location>
</feature>
<dbReference type="RefSeq" id="WP_246968226.1">
    <property type="nucleotide sequence ID" value="NZ_CP095397.1"/>
</dbReference>
<dbReference type="Proteomes" id="UP001595821">
    <property type="component" value="Unassembled WGS sequence"/>
</dbReference>
<organism evidence="7 8">
    <name type="scientific">Natribaculum luteum</name>
    <dbReference type="NCBI Taxonomy" id="1586232"/>
    <lineage>
        <taxon>Archaea</taxon>
        <taxon>Methanobacteriati</taxon>
        <taxon>Methanobacteriota</taxon>
        <taxon>Stenosarchaea group</taxon>
        <taxon>Halobacteria</taxon>
        <taxon>Halobacteriales</taxon>
        <taxon>Natrialbaceae</taxon>
        <taxon>Natribaculum</taxon>
    </lineage>
</organism>
<evidence type="ECO:0000256" key="3">
    <source>
        <dbReference type="ARBA" id="ARBA00022989"/>
    </source>
</evidence>
<gene>
    <name evidence="7" type="ORF">ACFOZ7_03880</name>
</gene>
<comment type="subcellular location">
    <subcellularLocation>
        <location evidence="1">Membrane</location>
        <topology evidence="1">Multi-pass membrane protein</topology>
    </subcellularLocation>
</comment>
<evidence type="ECO:0000256" key="2">
    <source>
        <dbReference type="ARBA" id="ARBA00022692"/>
    </source>
</evidence>
<keyword evidence="4 5" id="KW-0472">Membrane</keyword>
<feature type="transmembrane region" description="Helical" evidence="5">
    <location>
        <begin position="168"/>
        <end position="190"/>
    </location>
</feature>
<evidence type="ECO:0000256" key="5">
    <source>
        <dbReference type="SAM" id="Phobius"/>
    </source>
</evidence>
<keyword evidence="3 5" id="KW-1133">Transmembrane helix</keyword>
<evidence type="ECO:0000259" key="6">
    <source>
        <dbReference type="Pfam" id="PF04893"/>
    </source>
</evidence>
<feature type="domain" description="Yip1" evidence="6">
    <location>
        <begin position="24"/>
        <end position="180"/>
    </location>
</feature>
<evidence type="ECO:0000256" key="4">
    <source>
        <dbReference type="ARBA" id="ARBA00023136"/>
    </source>
</evidence>
<dbReference type="Pfam" id="PF04893">
    <property type="entry name" value="Yip1"/>
    <property type="match status" value="1"/>
</dbReference>
<evidence type="ECO:0000256" key="1">
    <source>
        <dbReference type="ARBA" id="ARBA00004141"/>
    </source>
</evidence>
<evidence type="ECO:0000313" key="8">
    <source>
        <dbReference type="Proteomes" id="UP001595821"/>
    </source>
</evidence>
<keyword evidence="2 5" id="KW-0812">Transmembrane</keyword>